<comment type="caution">
    <text evidence="1">The sequence shown here is derived from an EMBL/GenBank/DDBJ whole genome shotgun (WGS) entry which is preliminary data.</text>
</comment>
<dbReference type="InterPro" id="IPR035959">
    <property type="entry name" value="RutC-like_sf"/>
</dbReference>
<accession>A1ZKT4</accession>
<dbReference type="Pfam" id="PF01042">
    <property type="entry name" value="Ribonuc_L-PSP"/>
    <property type="match status" value="1"/>
</dbReference>
<protein>
    <submittedName>
        <fullName evidence="1">Endoribonuclease L-PSP</fullName>
    </submittedName>
</protein>
<dbReference type="Proteomes" id="UP000004095">
    <property type="component" value="Unassembled WGS sequence"/>
</dbReference>
<proteinExistence type="predicted"/>
<dbReference type="eggNOG" id="COG0251">
    <property type="taxonomic scope" value="Bacteria"/>
</dbReference>
<dbReference type="PANTHER" id="PTHR43857:SF1">
    <property type="entry name" value="YJGH FAMILY PROTEIN"/>
    <property type="match status" value="1"/>
</dbReference>
<name>A1ZKT4_MICM2</name>
<gene>
    <name evidence="1" type="ORF">M23134_00054</name>
</gene>
<dbReference type="AlphaFoldDB" id="A1ZKT4"/>
<dbReference type="PANTHER" id="PTHR43857">
    <property type="entry name" value="BLR7761 PROTEIN"/>
    <property type="match status" value="1"/>
</dbReference>
<organism evidence="1 2">
    <name type="scientific">Microscilla marina ATCC 23134</name>
    <dbReference type="NCBI Taxonomy" id="313606"/>
    <lineage>
        <taxon>Bacteria</taxon>
        <taxon>Pseudomonadati</taxon>
        <taxon>Bacteroidota</taxon>
        <taxon>Cytophagia</taxon>
        <taxon>Cytophagales</taxon>
        <taxon>Microscillaceae</taxon>
        <taxon>Microscilla</taxon>
    </lineage>
</organism>
<dbReference type="OrthoDB" id="9799840at2"/>
<dbReference type="SUPFAM" id="SSF55298">
    <property type="entry name" value="YjgF-like"/>
    <property type="match status" value="1"/>
</dbReference>
<dbReference type="InterPro" id="IPR006175">
    <property type="entry name" value="YjgF/YER057c/UK114"/>
</dbReference>
<evidence type="ECO:0000313" key="2">
    <source>
        <dbReference type="Proteomes" id="UP000004095"/>
    </source>
</evidence>
<sequence>MTRVNVTSGTMWEKQVGYSRAVKIGNLIEVSGTTAVEDENRIVGIDDAYRQTRFVLEKIEDALNQAGATLKDVVRTRMYVTDISQWEAIGKAHNEFFGAINPATSMVEVSALINPDLLVEIEATAYID</sequence>
<dbReference type="RefSeq" id="WP_002697026.1">
    <property type="nucleotide sequence ID" value="NZ_AAWS01000013.1"/>
</dbReference>
<reference evidence="1 2" key="1">
    <citation type="submission" date="2007-01" db="EMBL/GenBank/DDBJ databases">
        <authorList>
            <person name="Haygood M."/>
            <person name="Podell S."/>
            <person name="Anderson C."/>
            <person name="Hopkinson B."/>
            <person name="Roe K."/>
            <person name="Barbeau K."/>
            <person name="Gaasterland T."/>
            <person name="Ferriera S."/>
            <person name="Johnson J."/>
            <person name="Kravitz S."/>
            <person name="Beeson K."/>
            <person name="Sutton G."/>
            <person name="Rogers Y.-H."/>
            <person name="Friedman R."/>
            <person name="Frazier M."/>
            <person name="Venter J.C."/>
        </authorList>
    </citation>
    <scope>NUCLEOTIDE SEQUENCE [LARGE SCALE GENOMIC DNA]</scope>
    <source>
        <strain evidence="1 2">ATCC 23134</strain>
    </source>
</reference>
<evidence type="ECO:0000313" key="1">
    <source>
        <dbReference type="EMBL" id="EAY28900.1"/>
    </source>
</evidence>
<keyword evidence="2" id="KW-1185">Reference proteome</keyword>
<dbReference type="CDD" id="cd06154">
    <property type="entry name" value="YjgF_YER057c_UK114_like_6"/>
    <property type="match status" value="1"/>
</dbReference>
<dbReference type="EMBL" id="AAWS01000013">
    <property type="protein sequence ID" value="EAY28900.1"/>
    <property type="molecule type" value="Genomic_DNA"/>
</dbReference>
<dbReference type="Gene3D" id="3.30.1330.40">
    <property type="entry name" value="RutC-like"/>
    <property type="match status" value="1"/>
</dbReference>